<protein>
    <submittedName>
        <fullName evidence="1">Uncharacterized protein</fullName>
    </submittedName>
</protein>
<name>A0ACC5P3T6_9BACT</name>
<evidence type="ECO:0000313" key="1">
    <source>
        <dbReference type="EMBL" id="MBB5341467.1"/>
    </source>
</evidence>
<proteinExistence type="predicted"/>
<evidence type="ECO:0000313" key="2">
    <source>
        <dbReference type="Proteomes" id="UP000569005"/>
    </source>
</evidence>
<organism evidence="1 2">
    <name type="scientific">Tunturiibacter gelidiferens</name>
    <dbReference type="NCBI Taxonomy" id="3069689"/>
    <lineage>
        <taxon>Bacteria</taxon>
        <taxon>Pseudomonadati</taxon>
        <taxon>Acidobacteriota</taxon>
        <taxon>Terriglobia</taxon>
        <taxon>Terriglobales</taxon>
        <taxon>Acidobacteriaceae</taxon>
        <taxon>Tunturiibacter</taxon>
    </lineage>
</organism>
<dbReference type="EMBL" id="JACHEA010000001">
    <property type="protein sequence ID" value="MBB5341467.1"/>
    <property type="molecule type" value="Genomic_DNA"/>
</dbReference>
<keyword evidence="2" id="KW-1185">Reference proteome</keyword>
<gene>
    <name evidence="1" type="ORF">HDF13_003800</name>
</gene>
<sequence length="263" mass="29765">MLATTLKGQIESAIEPYNRSRLYRLVEMGGGSPFAIKFVASRWASHYSKPGPLKISENPALTWGTATYVTPMAFPLSSALYGRIGLVTEFDPTAWRIFDATDPATRMLYVNWVQVQPVFSDLVLTVHSTYANHYLRNKFREDFKIDCVLFHPDQEAELHTDRGQHVWMAVTDWTRPAMRGGIESGMSTIFSKARFTVLLDEDFALEDRGLPVNKATRQIEKVTQSIVNQMGMNVGRARFDPNLPSQVINVFRSGGYLHVFIEP</sequence>
<dbReference type="Proteomes" id="UP000569005">
    <property type="component" value="Unassembled WGS sequence"/>
</dbReference>
<accession>A0ACC5P3T6</accession>
<reference evidence="1" key="1">
    <citation type="submission" date="2020-08" db="EMBL/GenBank/DDBJ databases">
        <title>Genomic Encyclopedia of Type Strains, Phase IV (KMG-V): Genome sequencing to study the core and pangenomes of soil and plant-associated prokaryotes.</title>
        <authorList>
            <person name="Whitman W."/>
        </authorList>
    </citation>
    <scope>NUCLEOTIDE SEQUENCE</scope>
    <source>
        <strain evidence="1">M8UP15</strain>
    </source>
</reference>
<comment type="caution">
    <text evidence="1">The sequence shown here is derived from an EMBL/GenBank/DDBJ whole genome shotgun (WGS) entry which is preliminary data.</text>
</comment>